<feature type="transmembrane region" description="Helical" evidence="1">
    <location>
        <begin position="69"/>
        <end position="88"/>
    </location>
</feature>
<gene>
    <name evidence="2" type="ORF">AVEN_70883_1</name>
</gene>
<evidence type="ECO:0000313" key="2">
    <source>
        <dbReference type="EMBL" id="GBN10636.1"/>
    </source>
</evidence>
<keyword evidence="1" id="KW-1133">Transmembrane helix</keyword>
<comment type="caution">
    <text evidence="2">The sequence shown here is derived from an EMBL/GenBank/DDBJ whole genome shotgun (WGS) entry which is preliminary data.</text>
</comment>
<evidence type="ECO:0000256" key="1">
    <source>
        <dbReference type="SAM" id="Phobius"/>
    </source>
</evidence>
<keyword evidence="1" id="KW-0812">Transmembrane</keyword>
<dbReference type="EMBL" id="BGPR01005487">
    <property type="protein sequence ID" value="GBN10636.1"/>
    <property type="molecule type" value="Genomic_DNA"/>
</dbReference>
<evidence type="ECO:0000313" key="3">
    <source>
        <dbReference type="Proteomes" id="UP000499080"/>
    </source>
</evidence>
<reference evidence="2 3" key="1">
    <citation type="journal article" date="2019" name="Sci. Rep.">
        <title>Orb-weaving spider Araneus ventricosus genome elucidates the spidroin gene catalogue.</title>
        <authorList>
            <person name="Kono N."/>
            <person name="Nakamura H."/>
            <person name="Ohtoshi R."/>
            <person name="Moran D.A.P."/>
            <person name="Shinohara A."/>
            <person name="Yoshida Y."/>
            <person name="Fujiwara M."/>
            <person name="Mori M."/>
            <person name="Tomita M."/>
            <person name="Arakawa K."/>
        </authorList>
    </citation>
    <scope>NUCLEOTIDE SEQUENCE [LARGE SCALE GENOMIC DNA]</scope>
</reference>
<dbReference type="AlphaFoldDB" id="A0A4Y2LAN4"/>
<protein>
    <submittedName>
        <fullName evidence="2">Uncharacterized protein</fullName>
    </submittedName>
</protein>
<sequence length="108" mass="11583">MAPHLPVAREWSQCPVKAHNKAPLHNAIHWPAVVWEEAATPGCGASQFCFRSSPLRLSRLSLVVGGSDIIGILGIAIGGSFLCFNPLASLKTSAHSQRLIVLIYLLIS</sequence>
<proteinExistence type="predicted"/>
<dbReference type="Proteomes" id="UP000499080">
    <property type="component" value="Unassembled WGS sequence"/>
</dbReference>
<organism evidence="2 3">
    <name type="scientific">Araneus ventricosus</name>
    <name type="common">Orbweaver spider</name>
    <name type="synonym">Epeira ventricosa</name>
    <dbReference type="NCBI Taxonomy" id="182803"/>
    <lineage>
        <taxon>Eukaryota</taxon>
        <taxon>Metazoa</taxon>
        <taxon>Ecdysozoa</taxon>
        <taxon>Arthropoda</taxon>
        <taxon>Chelicerata</taxon>
        <taxon>Arachnida</taxon>
        <taxon>Araneae</taxon>
        <taxon>Araneomorphae</taxon>
        <taxon>Entelegynae</taxon>
        <taxon>Araneoidea</taxon>
        <taxon>Araneidae</taxon>
        <taxon>Araneus</taxon>
    </lineage>
</organism>
<keyword evidence="1" id="KW-0472">Membrane</keyword>
<accession>A0A4Y2LAN4</accession>
<name>A0A4Y2LAN4_ARAVE</name>
<keyword evidence="3" id="KW-1185">Reference proteome</keyword>